<evidence type="ECO:0000313" key="2">
    <source>
        <dbReference type="Proteomes" id="UP000663722"/>
    </source>
</evidence>
<dbReference type="KEGG" id="dmm:dnm_033010"/>
<protein>
    <submittedName>
        <fullName evidence="1">Uncharacterized protein</fullName>
    </submittedName>
</protein>
<evidence type="ECO:0000313" key="1">
    <source>
        <dbReference type="EMBL" id="QTA87271.1"/>
    </source>
</evidence>
<accession>A0A975BKP8</accession>
<dbReference type="AlphaFoldDB" id="A0A975BKP8"/>
<dbReference type="EMBL" id="CP061800">
    <property type="protein sequence ID" value="QTA87271.1"/>
    <property type="molecule type" value="Genomic_DNA"/>
</dbReference>
<sequence length="39" mass="4784">MTKRLEHRPVPHRIKYEGWKKFGKSKSIQDNLVVFQNWT</sequence>
<dbReference type="Proteomes" id="UP000663722">
    <property type="component" value="Chromosome"/>
</dbReference>
<keyword evidence="2" id="KW-1185">Reference proteome</keyword>
<proteinExistence type="predicted"/>
<reference evidence="1" key="1">
    <citation type="journal article" date="2021" name="Microb. Physiol.">
        <title>Proteogenomic Insights into the Physiology of Marine, Sulfate-Reducing, Filamentous Desulfonema limicola and Desulfonema magnum.</title>
        <authorList>
            <person name="Schnaars V."/>
            <person name="Wohlbrand L."/>
            <person name="Scheve S."/>
            <person name="Hinrichs C."/>
            <person name="Reinhardt R."/>
            <person name="Rabus R."/>
        </authorList>
    </citation>
    <scope>NUCLEOTIDE SEQUENCE</scope>
    <source>
        <strain evidence="1">4be13</strain>
    </source>
</reference>
<organism evidence="1 2">
    <name type="scientific">Desulfonema magnum</name>
    <dbReference type="NCBI Taxonomy" id="45655"/>
    <lineage>
        <taxon>Bacteria</taxon>
        <taxon>Pseudomonadati</taxon>
        <taxon>Thermodesulfobacteriota</taxon>
        <taxon>Desulfobacteria</taxon>
        <taxon>Desulfobacterales</taxon>
        <taxon>Desulfococcaceae</taxon>
        <taxon>Desulfonema</taxon>
    </lineage>
</organism>
<gene>
    <name evidence="1" type="ORF">dnm_033010</name>
</gene>
<name>A0A975BKP8_9BACT</name>